<dbReference type="InterPro" id="IPR051450">
    <property type="entry name" value="Gfo/Idh/MocA_Oxidoreductases"/>
</dbReference>
<keyword evidence="2" id="KW-1185">Reference proteome</keyword>
<name>A0A5P9NGD2_9GAMM</name>
<dbReference type="OrthoDB" id="9781031at2"/>
<dbReference type="KEGG" id="halc:EY643_02510"/>
<dbReference type="PANTHER" id="PTHR43377:SF1">
    <property type="entry name" value="BILIVERDIN REDUCTASE A"/>
    <property type="match status" value="1"/>
</dbReference>
<dbReference type="Gene3D" id="3.40.50.720">
    <property type="entry name" value="NAD(P)-binding Rossmann-like Domain"/>
    <property type="match status" value="1"/>
</dbReference>
<organism evidence="1 2">
    <name type="scientific">Halioglobus maricola</name>
    <dbReference type="NCBI Taxonomy" id="2601894"/>
    <lineage>
        <taxon>Bacteria</taxon>
        <taxon>Pseudomonadati</taxon>
        <taxon>Pseudomonadota</taxon>
        <taxon>Gammaproteobacteria</taxon>
        <taxon>Cellvibrionales</taxon>
        <taxon>Halieaceae</taxon>
        <taxon>Halioglobus</taxon>
    </lineage>
</organism>
<gene>
    <name evidence="1" type="ORF">EY643_02510</name>
</gene>
<dbReference type="Gene3D" id="3.30.360.10">
    <property type="entry name" value="Dihydrodipicolinate Reductase, domain 2"/>
    <property type="match status" value="1"/>
</dbReference>
<dbReference type="InterPro" id="IPR036291">
    <property type="entry name" value="NAD(P)-bd_dom_sf"/>
</dbReference>
<accession>A0A5P9NGD2</accession>
<sequence length="396" mass="45993">MYYNLSIQSDSNLQHFLISNTFFPENECFNLSTNLAELNADREILEKFNQFTPSAAEEDSVSVSNLDLHTSFVEFEEQDSGLIIYGLGGYAFTHVLPGLQDLKRLACVDYKYMRAREFKENHGFKYFFQTPDETENLLRQTRSPVVVIATYHSDHARLAKWVFEKNSNAIIFIEKPPCVTLDDLEMLEYIYRAGAKIEVGFNRRYAPIYRKIKKVVSGKKLFITFSIKEVLIKQNHWYNWPNQGTRLTGNLVHWIDLANYWIDAEPIDLVMNFSNTSLDDFTLSVSYDDGSLVNITCSDKGNSLRGVQELAEIRFDSQTILVDDNLGYRHIKTDGRNFNRRMQFRNKGHSIMYEEFNKNIKSEIFNYKLDDLVRTSKVTVAATEMLLKGLHHKKIV</sequence>
<evidence type="ECO:0000313" key="1">
    <source>
        <dbReference type="EMBL" id="QFU74615.1"/>
    </source>
</evidence>
<evidence type="ECO:0000313" key="2">
    <source>
        <dbReference type="Proteomes" id="UP000326287"/>
    </source>
</evidence>
<dbReference type="AlphaFoldDB" id="A0A5P9NGD2"/>
<dbReference type="SUPFAM" id="SSF51735">
    <property type="entry name" value="NAD(P)-binding Rossmann-fold domains"/>
    <property type="match status" value="1"/>
</dbReference>
<dbReference type="EMBL" id="CP036422">
    <property type="protein sequence ID" value="QFU74615.1"/>
    <property type="molecule type" value="Genomic_DNA"/>
</dbReference>
<dbReference type="RefSeq" id="WP_152660727.1">
    <property type="nucleotide sequence ID" value="NZ_CP036422.1"/>
</dbReference>
<dbReference type="Proteomes" id="UP000326287">
    <property type="component" value="Chromosome"/>
</dbReference>
<dbReference type="PANTHER" id="PTHR43377">
    <property type="entry name" value="BILIVERDIN REDUCTASE A"/>
    <property type="match status" value="1"/>
</dbReference>
<proteinExistence type="predicted"/>
<dbReference type="SUPFAM" id="SSF55347">
    <property type="entry name" value="Glyceraldehyde-3-phosphate dehydrogenase-like, C-terminal domain"/>
    <property type="match status" value="1"/>
</dbReference>
<protein>
    <submittedName>
        <fullName evidence="1">Gfo/Idh/MocA family oxidoreductase</fullName>
    </submittedName>
</protein>
<reference evidence="1 2" key="1">
    <citation type="submission" date="2019-02" db="EMBL/GenBank/DDBJ databases">
        <authorList>
            <person name="Li S.-H."/>
        </authorList>
    </citation>
    <scope>NUCLEOTIDE SEQUENCE [LARGE SCALE GENOMIC DNA]</scope>
    <source>
        <strain evidence="1 2">IMCC14385</strain>
    </source>
</reference>